<gene>
    <name evidence="6" type="ordered locus">Caul_5139</name>
</gene>
<dbReference type="Gene3D" id="1.10.10.10">
    <property type="entry name" value="Winged helix-like DNA-binding domain superfamily/Winged helix DNA-binding domain"/>
    <property type="match status" value="1"/>
</dbReference>
<dbReference type="AlphaFoldDB" id="B0T984"/>
<proteinExistence type="inferred from homology"/>
<dbReference type="KEGG" id="cak:Caul_5139"/>
<evidence type="ECO:0000256" key="3">
    <source>
        <dbReference type="ARBA" id="ARBA00023125"/>
    </source>
</evidence>
<organism evidence="6">
    <name type="scientific">Caulobacter sp. (strain K31)</name>
    <dbReference type="NCBI Taxonomy" id="366602"/>
    <lineage>
        <taxon>Bacteria</taxon>
        <taxon>Pseudomonadati</taxon>
        <taxon>Pseudomonadota</taxon>
        <taxon>Alphaproteobacteria</taxon>
        <taxon>Caulobacterales</taxon>
        <taxon>Caulobacteraceae</taxon>
        <taxon>Caulobacter</taxon>
    </lineage>
</organism>
<keyword evidence="6" id="KW-0614">Plasmid</keyword>
<dbReference type="HOGENOM" id="CLU_039613_16_0_5"/>
<dbReference type="GO" id="GO:0003700">
    <property type="term" value="F:DNA-binding transcription factor activity"/>
    <property type="evidence" value="ECO:0007669"/>
    <property type="project" value="InterPro"/>
</dbReference>
<evidence type="ECO:0000256" key="2">
    <source>
        <dbReference type="ARBA" id="ARBA00023015"/>
    </source>
</evidence>
<dbReference type="InterPro" id="IPR005119">
    <property type="entry name" value="LysR_subst-bd"/>
</dbReference>
<dbReference type="PANTHER" id="PTHR30537:SF71">
    <property type="entry name" value="TRANSCRIPTIONAL REGULATORY PROTEIN"/>
    <property type="match status" value="1"/>
</dbReference>
<keyword evidence="3" id="KW-0238">DNA-binding</keyword>
<dbReference type="InterPro" id="IPR036390">
    <property type="entry name" value="WH_DNA-bd_sf"/>
</dbReference>
<dbReference type="InterPro" id="IPR036388">
    <property type="entry name" value="WH-like_DNA-bd_sf"/>
</dbReference>
<evidence type="ECO:0000256" key="4">
    <source>
        <dbReference type="ARBA" id="ARBA00023163"/>
    </source>
</evidence>
<dbReference type="Gene3D" id="3.40.190.290">
    <property type="match status" value="1"/>
</dbReference>
<geneLocation type="plasmid" evidence="6">
    <name>pCAUL01</name>
</geneLocation>
<evidence type="ECO:0000313" key="6">
    <source>
        <dbReference type="EMBL" id="ABZ74259.1"/>
    </source>
</evidence>
<accession>B0T984</accession>
<protein>
    <submittedName>
        <fullName evidence="6">Transcriptional regulator, LysR family</fullName>
    </submittedName>
</protein>
<dbReference type="PANTHER" id="PTHR30537">
    <property type="entry name" value="HTH-TYPE TRANSCRIPTIONAL REGULATOR"/>
    <property type="match status" value="1"/>
</dbReference>
<evidence type="ECO:0000256" key="1">
    <source>
        <dbReference type="ARBA" id="ARBA00009437"/>
    </source>
</evidence>
<dbReference type="InterPro" id="IPR000847">
    <property type="entry name" value="LysR_HTH_N"/>
</dbReference>
<dbReference type="SUPFAM" id="SSF53850">
    <property type="entry name" value="Periplasmic binding protein-like II"/>
    <property type="match status" value="1"/>
</dbReference>
<feature type="domain" description="HTH lysR-type" evidence="5">
    <location>
        <begin position="9"/>
        <end position="61"/>
    </location>
</feature>
<comment type="similarity">
    <text evidence="1">Belongs to the LysR transcriptional regulatory family.</text>
</comment>
<keyword evidence="2" id="KW-0805">Transcription regulation</keyword>
<keyword evidence="4" id="KW-0804">Transcription</keyword>
<sequence>MGAERFGEMETFAKVVELGGFSAAAKARRMTPSAVSKLMGRLEARLGARLLNRSTRMLQLTPEGQAFYEACVRVLADLQEAERAAARGAQASGLLRVSVSAGFGLHVLAPLIAAFLARHPGVSIEISYSDAVIDLLAENTDVGIRTGPLKTSSLMARKLGESPWRIVAAPDYLARHGAPPTPDDLSGRTLIGLNYARAMRGWPLREPGRQTSRIFTPSPRAQGSDGEIVRHLALNGVGLARLPLYAVARDLAEGRLVTVLETYNPGDVDTFYAVFPGGAAAAPARTRAFVDFLVETVRLD</sequence>
<reference evidence="6" key="1">
    <citation type="submission" date="2008-01" db="EMBL/GenBank/DDBJ databases">
        <title>Complete sequence of plasmid1 pCAUL01 of Caulobacter sp. K31.</title>
        <authorList>
            <consortium name="US DOE Joint Genome Institute"/>
            <person name="Copeland A."/>
            <person name="Lucas S."/>
            <person name="Lapidus A."/>
            <person name="Barry K."/>
            <person name="Glavina del Rio T."/>
            <person name="Dalin E."/>
            <person name="Tice H."/>
            <person name="Pitluck S."/>
            <person name="Bruce D."/>
            <person name="Goodwin L."/>
            <person name="Thompson L.S."/>
            <person name="Brettin T."/>
            <person name="Detter J.C."/>
            <person name="Han C."/>
            <person name="Schmutz J."/>
            <person name="Larimer F."/>
            <person name="Land M."/>
            <person name="Hauser L."/>
            <person name="Kyrpides N."/>
            <person name="Kim E."/>
            <person name="Stephens C."/>
            <person name="Richardson P."/>
        </authorList>
    </citation>
    <scope>NUCLEOTIDE SEQUENCE [LARGE SCALE GENOMIC DNA]</scope>
    <source>
        <strain evidence="6">K31</strain>
        <plasmid evidence="6">pCAUL01</plasmid>
    </source>
</reference>
<evidence type="ECO:0000259" key="5">
    <source>
        <dbReference type="PROSITE" id="PS50931"/>
    </source>
</evidence>
<dbReference type="GO" id="GO:0043565">
    <property type="term" value="F:sequence-specific DNA binding"/>
    <property type="evidence" value="ECO:0007669"/>
    <property type="project" value="TreeGrafter"/>
</dbReference>
<dbReference type="PROSITE" id="PS50931">
    <property type="entry name" value="HTH_LYSR"/>
    <property type="match status" value="1"/>
</dbReference>
<dbReference type="EMBL" id="CP000928">
    <property type="protein sequence ID" value="ABZ74259.1"/>
    <property type="molecule type" value="Genomic_DNA"/>
</dbReference>
<name>B0T984_CAUSK</name>
<dbReference type="Pfam" id="PF00126">
    <property type="entry name" value="HTH_1"/>
    <property type="match status" value="1"/>
</dbReference>
<dbReference type="Pfam" id="PF03466">
    <property type="entry name" value="LysR_substrate"/>
    <property type="match status" value="1"/>
</dbReference>
<dbReference type="GO" id="GO:0006351">
    <property type="term" value="P:DNA-templated transcription"/>
    <property type="evidence" value="ECO:0007669"/>
    <property type="project" value="TreeGrafter"/>
</dbReference>
<dbReference type="SUPFAM" id="SSF46785">
    <property type="entry name" value="Winged helix' DNA-binding domain"/>
    <property type="match status" value="1"/>
</dbReference>
<dbReference type="InterPro" id="IPR058163">
    <property type="entry name" value="LysR-type_TF_proteobact-type"/>
</dbReference>
<dbReference type="FunFam" id="1.10.10.10:FF:000001">
    <property type="entry name" value="LysR family transcriptional regulator"/>
    <property type="match status" value="1"/>
</dbReference>